<name>A0AAW2GDV9_9HYME</name>
<dbReference type="AlphaFoldDB" id="A0AAW2GDV9"/>
<dbReference type="InterPro" id="IPR022786">
    <property type="entry name" value="Geminin/Multicilin"/>
</dbReference>
<feature type="region of interest" description="Disordered" evidence="1">
    <location>
        <begin position="1"/>
        <end position="23"/>
    </location>
</feature>
<feature type="compositionally biased region" description="Basic residues" evidence="1">
    <location>
        <begin position="57"/>
        <end position="68"/>
    </location>
</feature>
<evidence type="ECO:0000256" key="1">
    <source>
        <dbReference type="SAM" id="MobiDB-lite"/>
    </source>
</evidence>
<dbReference type="SUPFAM" id="SSF111469">
    <property type="entry name" value="Geminin coiled-coil domain"/>
    <property type="match status" value="1"/>
</dbReference>
<dbReference type="EMBL" id="JADYXP020000004">
    <property type="protein sequence ID" value="KAL0125477.1"/>
    <property type="molecule type" value="Genomic_DNA"/>
</dbReference>
<accession>A0AAW2GDV9</accession>
<evidence type="ECO:0008006" key="4">
    <source>
        <dbReference type="Google" id="ProtNLM"/>
    </source>
</evidence>
<comment type="caution">
    <text evidence="2">The sequence shown here is derived from an EMBL/GenBank/DDBJ whole genome shotgun (WGS) entry which is preliminary data.</text>
</comment>
<dbReference type="Pfam" id="PF07412">
    <property type="entry name" value="Geminin"/>
    <property type="match status" value="1"/>
</dbReference>
<protein>
    <recommendedName>
        <fullName evidence="4">Geminin</fullName>
    </recommendedName>
</protein>
<evidence type="ECO:0000313" key="3">
    <source>
        <dbReference type="Proteomes" id="UP001430953"/>
    </source>
</evidence>
<dbReference type="Proteomes" id="UP001430953">
    <property type="component" value="Unassembled WGS sequence"/>
</dbReference>
<dbReference type="Gene3D" id="1.20.5.1180">
    <property type="entry name" value="Geminin coiled-coil domain"/>
    <property type="match status" value="1"/>
</dbReference>
<organism evidence="2 3">
    <name type="scientific">Cardiocondyla obscurior</name>
    <dbReference type="NCBI Taxonomy" id="286306"/>
    <lineage>
        <taxon>Eukaryota</taxon>
        <taxon>Metazoa</taxon>
        <taxon>Ecdysozoa</taxon>
        <taxon>Arthropoda</taxon>
        <taxon>Hexapoda</taxon>
        <taxon>Insecta</taxon>
        <taxon>Pterygota</taxon>
        <taxon>Neoptera</taxon>
        <taxon>Endopterygota</taxon>
        <taxon>Hymenoptera</taxon>
        <taxon>Apocrita</taxon>
        <taxon>Aculeata</taxon>
        <taxon>Formicoidea</taxon>
        <taxon>Formicidae</taxon>
        <taxon>Myrmicinae</taxon>
        <taxon>Cardiocondyla</taxon>
    </lineage>
</organism>
<feature type="region of interest" description="Disordered" evidence="1">
    <location>
        <begin position="39"/>
        <end position="75"/>
    </location>
</feature>
<evidence type="ECO:0000313" key="2">
    <source>
        <dbReference type="EMBL" id="KAL0125477.1"/>
    </source>
</evidence>
<keyword evidence="3" id="KW-1185">Reference proteome</keyword>
<proteinExistence type="predicted"/>
<dbReference type="GO" id="GO:0006275">
    <property type="term" value="P:regulation of DNA replication"/>
    <property type="evidence" value="ECO:0007669"/>
    <property type="project" value="InterPro"/>
</dbReference>
<sequence length="151" mass="17221">MEKTVGPKAKERKPLQVLQPAGTDKNTLVGADRIFKSNKSKEIKSKQNSMGTVKKDVAKHKKVVKKNKAAQTEQKKNIKIKADDLMSDNPSENYWQILAEKRQMALVDTLEDNKKLVEHITKLKETNQIYKEMLDEMKTLTEVLLGKTDVN</sequence>
<feature type="compositionally biased region" description="Basic and acidic residues" evidence="1">
    <location>
        <begin position="1"/>
        <end position="14"/>
    </location>
</feature>
<reference evidence="2 3" key="1">
    <citation type="submission" date="2023-03" db="EMBL/GenBank/DDBJ databases">
        <title>High recombination rates correlate with genetic variation in Cardiocondyla obscurior ants.</title>
        <authorList>
            <person name="Errbii M."/>
        </authorList>
    </citation>
    <scope>NUCLEOTIDE SEQUENCE [LARGE SCALE GENOMIC DNA]</scope>
    <source>
        <strain evidence="2">Alpha-2009</strain>
        <tissue evidence="2">Whole body</tissue>
    </source>
</reference>
<gene>
    <name evidence="2" type="ORF">PUN28_004525</name>
</gene>